<proteinExistence type="predicted"/>
<protein>
    <submittedName>
        <fullName evidence="2">Small-subunit processome Utp12 domain-containing protein</fullName>
    </submittedName>
</protein>
<name>A0AC34F9P0_9BILA</name>
<evidence type="ECO:0000313" key="2">
    <source>
        <dbReference type="WBParaSite" id="ES5_v2.g14023.t1"/>
    </source>
</evidence>
<sequence length="295" mass="33420">MPQKPTTRSRQSSTGSNRSQTRQKNDSESNSIKDDIAASLKSNDVLPTTNGAIDKSEALKDFVTESKMATSGGGTSFVVLLSQGILGNDEEKIESVVKNSDPATVLATVKNLPVIHVIPFLNILEQTFRRDKVKQPHVWMNWVQAVLSIHMGYLSSVKDLDQKLGSLSDWLKKRVSHLDKLISLNGKLEMITEQMERRSKPTFFAQQQPLFILNDDDRIDSDADEILFEYPEDDNEEWWGSNDEEEEDESENEDKPKKIKRKHAAEDEDAHMKNGHRVPNGFGEDIDMESDEDME</sequence>
<accession>A0AC34F9P0</accession>
<evidence type="ECO:0000313" key="1">
    <source>
        <dbReference type="Proteomes" id="UP000887579"/>
    </source>
</evidence>
<reference evidence="2" key="1">
    <citation type="submission" date="2022-11" db="UniProtKB">
        <authorList>
            <consortium name="WormBaseParasite"/>
        </authorList>
    </citation>
    <scope>IDENTIFICATION</scope>
</reference>
<organism evidence="1 2">
    <name type="scientific">Panagrolaimus sp. ES5</name>
    <dbReference type="NCBI Taxonomy" id="591445"/>
    <lineage>
        <taxon>Eukaryota</taxon>
        <taxon>Metazoa</taxon>
        <taxon>Ecdysozoa</taxon>
        <taxon>Nematoda</taxon>
        <taxon>Chromadorea</taxon>
        <taxon>Rhabditida</taxon>
        <taxon>Tylenchina</taxon>
        <taxon>Panagrolaimomorpha</taxon>
        <taxon>Panagrolaimoidea</taxon>
        <taxon>Panagrolaimidae</taxon>
        <taxon>Panagrolaimus</taxon>
    </lineage>
</organism>
<dbReference type="Proteomes" id="UP000887579">
    <property type="component" value="Unplaced"/>
</dbReference>
<dbReference type="WBParaSite" id="ES5_v2.g14023.t1">
    <property type="protein sequence ID" value="ES5_v2.g14023.t1"/>
    <property type="gene ID" value="ES5_v2.g14023"/>
</dbReference>